<keyword evidence="4" id="KW-1185">Reference proteome</keyword>
<proteinExistence type="predicted"/>
<feature type="region of interest" description="Disordered" evidence="1">
    <location>
        <begin position="138"/>
        <end position="160"/>
    </location>
</feature>
<feature type="region of interest" description="Disordered" evidence="1">
    <location>
        <begin position="338"/>
        <end position="366"/>
    </location>
</feature>
<organism evidence="3 4">
    <name type="scientific">Paralvinella palmiformis</name>
    <dbReference type="NCBI Taxonomy" id="53620"/>
    <lineage>
        <taxon>Eukaryota</taxon>
        <taxon>Metazoa</taxon>
        <taxon>Spiralia</taxon>
        <taxon>Lophotrochozoa</taxon>
        <taxon>Annelida</taxon>
        <taxon>Polychaeta</taxon>
        <taxon>Sedentaria</taxon>
        <taxon>Canalipalpata</taxon>
        <taxon>Terebellida</taxon>
        <taxon>Terebelliformia</taxon>
        <taxon>Alvinellidae</taxon>
        <taxon>Paralvinella</taxon>
    </lineage>
</organism>
<sequence length="366" mass="39790">MASPRDPTSDGDGAVIIPSRHYRPTTQTATPRIGIQTPDCSSQPQESSQTATHMPGTHGLAIHNGGHITLTRRPIVQNVGHTPDNQVPGGNQIPDTHRPPTVAQNGGQQLLESIPEHEYTTMADRLLALRANQRMVSCPSDCPSRSVTSSGNDDSRVTTHPMNVTSRHVVTTSHGESPTSGTVKRSRKSGFIIKVFTTVSFLIGLSLIIISIAFLTRAKASHLLHDVGLVLVVISSILLVTAIVVYLFYRFGVCVSSPDRPRQINPIQKTTEPTLFRPEPAPGYHTPLPFGPVAPGYIPPQILFSQYAKKSFNHREIISGVQSPLETESLEDLPSEFRAFSMKTPRDANTDSPVAGPSVRSNLDRR</sequence>
<name>A0AAD9JKS2_9ANNE</name>
<evidence type="ECO:0000256" key="1">
    <source>
        <dbReference type="SAM" id="MobiDB-lite"/>
    </source>
</evidence>
<keyword evidence="2" id="KW-0472">Membrane</keyword>
<feature type="transmembrane region" description="Helical" evidence="2">
    <location>
        <begin position="191"/>
        <end position="215"/>
    </location>
</feature>
<keyword evidence="2" id="KW-0812">Transmembrane</keyword>
<feature type="region of interest" description="Disordered" evidence="1">
    <location>
        <begin position="22"/>
        <end position="53"/>
    </location>
</feature>
<reference evidence="3" key="1">
    <citation type="journal article" date="2023" name="Mol. Biol. Evol.">
        <title>Third-Generation Sequencing Reveals the Adaptive Role of the Epigenome in Three Deep-Sea Polychaetes.</title>
        <authorList>
            <person name="Perez M."/>
            <person name="Aroh O."/>
            <person name="Sun Y."/>
            <person name="Lan Y."/>
            <person name="Juniper S.K."/>
            <person name="Young C.R."/>
            <person name="Angers B."/>
            <person name="Qian P.Y."/>
        </authorList>
    </citation>
    <scope>NUCLEOTIDE SEQUENCE</scope>
    <source>
        <strain evidence="3">P08H-3</strain>
    </source>
</reference>
<evidence type="ECO:0000313" key="4">
    <source>
        <dbReference type="Proteomes" id="UP001208570"/>
    </source>
</evidence>
<gene>
    <name evidence="3" type="ORF">LSH36_254g02001</name>
</gene>
<evidence type="ECO:0000313" key="3">
    <source>
        <dbReference type="EMBL" id="KAK2154906.1"/>
    </source>
</evidence>
<protein>
    <submittedName>
        <fullName evidence="3">Uncharacterized protein</fullName>
    </submittedName>
</protein>
<feature type="compositionally biased region" description="Polar residues" evidence="1">
    <location>
        <begin position="143"/>
        <end position="160"/>
    </location>
</feature>
<comment type="caution">
    <text evidence="3">The sequence shown here is derived from an EMBL/GenBank/DDBJ whole genome shotgun (WGS) entry which is preliminary data.</text>
</comment>
<accession>A0AAD9JKS2</accession>
<feature type="transmembrane region" description="Helical" evidence="2">
    <location>
        <begin position="227"/>
        <end position="249"/>
    </location>
</feature>
<feature type="compositionally biased region" description="Polar residues" evidence="1">
    <location>
        <begin position="38"/>
        <end position="52"/>
    </location>
</feature>
<dbReference type="EMBL" id="JAODUP010000254">
    <property type="protein sequence ID" value="KAK2154906.1"/>
    <property type="molecule type" value="Genomic_DNA"/>
</dbReference>
<evidence type="ECO:0000256" key="2">
    <source>
        <dbReference type="SAM" id="Phobius"/>
    </source>
</evidence>
<dbReference type="AlphaFoldDB" id="A0AAD9JKS2"/>
<keyword evidence="2" id="KW-1133">Transmembrane helix</keyword>
<dbReference type="Proteomes" id="UP001208570">
    <property type="component" value="Unassembled WGS sequence"/>
</dbReference>